<dbReference type="Proteomes" id="UP000318582">
    <property type="component" value="Unassembled WGS sequence"/>
</dbReference>
<feature type="compositionally biased region" description="Polar residues" evidence="8">
    <location>
        <begin position="1005"/>
        <end position="1020"/>
    </location>
</feature>
<dbReference type="InterPro" id="IPR036026">
    <property type="entry name" value="Seven-hairpin_glycosidases"/>
</dbReference>
<organism evidence="11 12">
    <name type="scientific">Powellomyces hirtus</name>
    <dbReference type="NCBI Taxonomy" id="109895"/>
    <lineage>
        <taxon>Eukaryota</taxon>
        <taxon>Fungi</taxon>
        <taxon>Fungi incertae sedis</taxon>
        <taxon>Chytridiomycota</taxon>
        <taxon>Chytridiomycota incertae sedis</taxon>
        <taxon>Chytridiomycetes</taxon>
        <taxon>Spizellomycetales</taxon>
        <taxon>Powellomycetaceae</taxon>
        <taxon>Powellomyces</taxon>
    </lineage>
</organism>
<evidence type="ECO:0000256" key="8">
    <source>
        <dbReference type="SAM" id="MobiDB-lite"/>
    </source>
</evidence>
<feature type="transmembrane region" description="Helical" evidence="9">
    <location>
        <begin position="772"/>
        <end position="793"/>
    </location>
</feature>
<dbReference type="Gene3D" id="1.50.10.10">
    <property type="match status" value="1"/>
</dbReference>
<reference evidence="11 12" key="1">
    <citation type="journal article" date="2019" name="Sci. Rep.">
        <title>Comparative genomics of chytrid fungi reveal insights into the obligate biotrophic and pathogenic lifestyle of Synchytrium endobioticum.</title>
        <authorList>
            <person name="van de Vossenberg B.T.L.H."/>
            <person name="Warris S."/>
            <person name="Nguyen H.D.T."/>
            <person name="van Gent-Pelzer M.P.E."/>
            <person name="Joly D.L."/>
            <person name="van de Geest H.C."/>
            <person name="Bonants P.J.M."/>
            <person name="Smith D.S."/>
            <person name="Levesque C.A."/>
            <person name="van der Lee T.A.J."/>
        </authorList>
    </citation>
    <scope>NUCLEOTIDE SEQUENCE [LARGE SCALE GENOMIC DNA]</scope>
    <source>
        <strain evidence="11 12">CBS 809.83</strain>
    </source>
</reference>
<dbReference type="Pfam" id="PF01532">
    <property type="entry name" value="Glyco_hydro_47"/>
    <property type="match status" value="1"/>
</dbReference>
<dbReference type="Gene3D" id="3.50.30.30">
    <property type="match status" value="1"/>
</dbReference>
<sequence>MNDHAKFEKSVALVIEHVTFDLDSRVQVFEVTIRVLGALLSAHILATDEDLGFQIPWYRGELLNLARQLGDKLMPAFDTPTGIPWPRVNLKTGVLPYEADTTCSAGAGTLILEFGILSRLTGNSSYEDAAKQALWAVWERRSPLDLVGNTVGVLDGKWYNQLAGIGAGIDSFYEYLFKAYVLFGEQEYYDVFEVAYRALMKHVRDEKGIVYKNVNMDTGALAASWIDSLAAFFPGLQVMVGDLPNAAALHQLYVAIWTRYSALPERFDFSTRAPAISSYPLRPELIESTYMLYQATGDHYYLEVGERILNDLEKMARVPCGFATLSDIVQGKHDDRMESFFLSETLKYLYLLFDQVHQVHGNHVFTTEGHLLMLPYQLLKHSGASAGERDQKPHPSPLICPRYEAIPLELRIRLPGSRTRIPLPLEQIELINRLVGNDPDANDVAAFDVTGLEKIHKVKVQPSDGIAYPPSQIDKTSTGYFANHLAGVILQIIADEEDFRVTAIDDMELSADESITVPKQGVSFLGSTDDSSNAVADSFASPLAQLIIAGMKPIPVAVAAYGPVLGAGEQIDGMVLSTDRTSLPTGCHPYTPDESSRIEGKFLLVSRGGCSFSEKSEWAEIAGSIGLIVANNEGSSIFPMAPTGEQVDTFSIPSIMVSANEGSTIHKELCKGNGQLSIVLKGPDTDRVLEETQIQFGGRPIKNIHVIIRRTIPGLKVSETVHRTLAIICHSSAIMDNFEHIANMSIGGMIAMLVTTVTFIDQIEKIRNKFLLCSILGYSAMMTSACICSNQAWRRMIAGELPQFASRMIATQFFYVGAFTCLIFHSTYRTVMISAPHFASPLRIAIPVTLTQCFIHGSASYYWGSNIMDNYGTKVSVISSRFEIAILIYYSVVESVLFLLTQYKIIQVKSVIVKKGDSEMFKIKLLLYVKGGIRSFAYILNIVLIYIALGNWLPYLVNWNYPMFCPAFLLMIVLTDSTRFQECMAKLSVNHAPRTSGSGFKETDTAGSSSKMRAKQTGTVAKSEDPGV</sequence>
<feature type="transmembrane region" description="Helical" evidence="9">
    <location>
        <begin position="927"/>
        <end position="949"/>
    </location>
</feature>
<dbReference type="GO" id="GO:0005509">
    <property type="term" value="F:calcium ion binding"/>
    <property type="evidence" value="ECO:0007669"/>
    <property type="project" value="InterPro"/>
</dbReference>
<dbReference type="SUPFAM" id="SSF52025">
    <property type="entry name" value="PA domain"/>
    <property type="match status" value="1"/>
</dbReference>
<feature type="transmembrane region" description="Helical" evidence="9">
    <location>
        <begin position="741"/>
        <end position="760"/>
    </location>
</feature>
<dbReference type="GO" id="GO:0004571">
    <property type="term" value="F:mannosyl-oligosaccharide 1,2-alpha-mannosidase activity"/>
    <property type="evidence" value="ECO:0007669"/>
    <property type="project" value="InterPro"/>
</dbReference>
<dbReference type="InterPro" id="IPR046450">
    <property type="entry name" value="PA_dom_sf"/>
</dbReference>
<accession>A0A507E626</accession>
<dbReference type="InterPro" id="IPR003137">
    <property type="entry name" value="PA_domain"/>
</dbReference>
<comment type="cofactor">
    <cofactor evidence="6">
        <name>Ca(2+)</name>
        <dbReference type="ChEBI" id="CHEBI:29108"/>
    </cofactor>
</comment>
<dbReference type="CDD" id="cd00538">
    <property type="entry name" value="PA"/>
    <property type="match status" value="1"/>
</dbReference>
<dbReference type="EC" id="3.2.1.-" evidence="7"/>
<feature type="transmembrane region" description="Helical" evidence="9">
    <location>
        <begin position="813"/>
        <end position="832"/>
    </location>
</feature>
<evidence type="ECO:0000256" key="6">
    <source>
        <dbReference type="PIRSR" id="PIRSR601382-2"/>
    </source>
</evidence>
<dbReference type="PANTHER" id="PTHR45679">
    <property type="entry name" value="ER DEGRADATION-ENHANCING ALPHA-MANNOSIDASE-LIKE PROTEIN 2"/>
    <property type="match status" value="1"/>
</dbReference>
<keyword evidence="6" id="KW-0479">Metal-binding</keyword>
<keyword evidence="12" id="KW-1185">Reference proteome</keyword>
<feature type="active site" description="Proton donor" evidence="5">
    <location>
        <position position="30"/>
    </location>
</feature>
<evidence type="ECO:0000256" key="2">
    <source>
        <dbReference type="ARBA" id="ARBA00007658"/>
    </source>
</evidence>
<feature type="active site" evidence="5">
    <location>
        <position position="284"/>
    </location>
</feature>
<keyword evidence="9" id="KW-1133">Transmembrane helix</keyword>
<comment type="subcellular location">
    <subcellularLocation>
        <location evidence="1">Endoplasmic reticulum</location>
    </subcellularLocation>
</comment>
<evidence type="ECO:0000313" key="11">
    <source>
        <dbReference type="EMBL" id="TPX58745.1"/>
    </source>
</evidence>
<feature type="active site" description="Proton donor" evidence="5">
    <location>
        <position position="265"/>
    </location>
</feature>
<keyword evidence="9" id="KW-0812">Transmembrane</keyword>
<feature type="domain" description="PA" evidence="10">
    <location>
        <begin position="585"/>
        <end position="665"/>
    </location>
</feature>
<evidence type="ECO:0000259" key="10">
    <source>
        <dbReference type="Pfam" id="PF02225"/>
    </source>
</evidence>
<comment type="caution">
    <text evidence="11">The sequence shown here is derived from an EMBL/GenBank/DDBJ whole genome shotgun (WGS) entry which is preliminary data.</text>
</comment>
<dbReference type="STRING" id="109895.A0A507E626"/>
<dbReference type="InterPro" id="IPR012341">
    <property type="entry name" value="6hp_glycosidase-like_sf"/>
</dbReference>
<feature type="transmembrane region" description="Helical" evidence="9">
    <location>
        <begin position="844"/>
        <end position="864"/>
    </location>
</feature>
<evidence type="ECO:0000256" key="3">
    <source>
        <dbReference type="ARBA" id="ARBA00022824"/>
    </source>
</evidence>
<dbReference type="GO" id="GO:0005975">
    <property type="term" value="P:carbohydrate metabolic process"/>
    <property type="evidence" value="ECO:0007669"/>
    <property type="project" value="InterPro"/>
</dbReference>
<dbReference type="AlphaFoldDB" id="A0A507E626"/>
<keyword evidence="4" id="KW-0325">Glycoprotein</keyword>
<evidence type="ECO:0000256" key="1">
    <source>
        <dbReference type="ARBA" id="ARBA00004240"/>
    </source>
</evidence>
<feature type="transmembrane region" description="Helical" evidence="9">
    <location>
        <begin position="884"/>
        <end position="906"/>
    </location>
</feature>
<dbReference type="PRINTS" id="PR00747">
    <property type="entry name" value="GLYHDRLASE47"/>
</dbReference>
<gene>
    <name evidence="11" type="ORF">PhCBS80983_g02922</name>
</gene>
<keyword evidence="7" id="KW-0378">Hydrolase</keyword>
<proteinExistence type="inferred from homology"/>
<dbReference type="InterPro" id="IPR044674">
    <property type="entry name" value="EDEM1/2/3"/>
</dbReference>
<dbReference type="InterPro" id="IPR001382">
    <property type="entry name" value="Glyco_hydro_47"/>
</dbReference>
<feature type="binding site" evidence="6">
    <location>
        <position position="367"/>
    </location>
    <ligand>
        <name>Ca(2+)</name>
        <dbReference type="ChEBI" id="CHEBI:29108"/>
    </ligand>
</feature>
<dbReference type="PANTHER" id="PTHR45679:SF5">
    <property type="entry name" value="ER DEGRADATION-ENHANCING ALPHA-MANNOSIDASE-LIKE PROTEIN 1"/>
    <property type="match status" value="1"/>
</dbReference>
<feature type="transmembrane region" description="Helical" evidence="9">
    <location>
        <begin position="955"/>
        <end position="974"/>
    </location>
</feature>
<dbReference type="SUPFAM" id="SSF48225">
    <property type="entry name" value="Seven-hairpin glycosidases"/>
    <property type="match status" value="1"/>
</dbReference>
<name>A0A507E626_9FUNG</name>
<comment type="similarity">
    <text evidence="2 7">Belongs to the glycosyl hydrolase 47 family.</text>
</comment>
<dbReference type="Pfam" id="PF02225">
    <property type="entry name" value="PA"/>
    <property type="match status" value="1"/>
</dbReference>
<feature type="active site" evidence="5">
    <location>
        <position position="170"/>
    </location>
</feature>
<dbReference type="GO" id="GO:0044322">
    <property type="term" value="C:endoplasmic reticulum quality control compartment"/>
    <property type="evidence" value="ECO:0007669"/>
    <property type="project" value="GOC"/>
</dbReference>
<evidence type="ECO:0000256" key="9">
    <source>
        <dbReference type="SAM" id="Phobius"/>
    </source>
</evidence>
<evidence type="ECO:0000313" key="12">
    <source>
        <dbReference type="Proteomes" id="UP000318582"/>
    </source>
</evidence>
<evidence type="ECO:0000256" key="5">
    <source>
        <dbReference type="PIRSR" id="PIRSR601382-1"/>
    </source>
</evidence>
<dbReference type="GO" id="GO:0016020">
    <property type="term" value="C:membrane"/>
    <property type="evidence" value="ECO:0007669"/>
    <property type="project" value="InterPro"/>
</dbReference>
<keyword evidence="7" id="KW-0326">Glycosidase</keyword>
<keyword evidence="6" id="KW-0106">Calcium</keyword>
<dbReference type="GO" id="GO:0036503">
    <property type="term" value="P:ERAD pathway"/>
    <property type="evidence" value="ECO:0007669"/>
    <property type="project" value="UniProtKB-ARBA"/>
</dbReference>
<evidence type="ECO:0000256" key="7">
    <source>
        <dbReference type="RuleBase" id="RU361193"/>
    </source>
</evidence>
<feature type="region of interest" description="Disordered" evidence="8">
    <location>
        <begin position="992"/>
        <end position="1028"/>
    </location>
</feature>
<evidence type="ECO:0000256" key="4">
    <source>
        <dbReference type="ARBA" id="ARBA00023180"/>
    </source>
</evidence>
<keyword evidence="3" id="KW-0256">Endoplasmic reticulum</keyword>
<keyword evidence="9" id="KW-0472">Membrane</keyword>
<dbReference type="GO" id="GO:1904380">
    <property type="term" value="P:endoplasmic reticulum mannose trimming"/>
    <property type="evidence" value="ECO:0007669"/>
    <property type="project" value="InterPro"/>
</dbReference>
<protein>
    <recommendedName>
        <fullName evidence="7">alpha-1,2-Mannosidase</fullName>
        <ecNumber evidence="7">3.2.1.-</ecNumber>
    </recommendedName>
</protein>
<dbReference type="EMBL" id="QEAQ01000033">
    <property type="protein sequence ID" value="TPX58745.1"/>
    <property type="molecule type" value="Genomic_DNA"/>
</dbReference>